<evidence type="ECO:0000256" key="6">
    <source>
        <dbReference type="RuleBase" id="RU000488"/>
    </source>
</evidence>
<keyword evidence="6" id="KW-0813">Transport</keyword>
<dbReference type="AlphaFoldDB" id="A0A915D8P3"/>
<reference evidence="9" key="1">
    <citation type="submission" date="2022-11" db="UniProtKB">
        <authorList>
            <consortium name="WormBaseParasite"/>
        </authorList>
    </citation>
    <scope>IDENTIFICATION</scope>
</reference>
<dbReference type="Gene3D" id="1.50.40.10">
    <property type="entry name" value="Mitochondrial carrier domain"/>
    <property type="match status" value="1"/>
</dbReference>
<comment type="similarity">
    <text evidence="2 6">Belongs to the mitochondrial carrier (TC 2.A.29) family.</text>
</comment>
<dbReference type="InterPro" id="IPR023395">
    <property type="entry name" value="MCP_dom_sf"/>
</dbReference>
<keyword evidence="4 5" id="KW-0472">Membrane</keyword>
<evidence type="ECO:0000256" key="4">
    <source>
        <dbReference type="ARBA" id="ARBA00023136"/>
    </source>
</evidence>
<evidence type="ECO:0000256" key="7">
    <source>
        <dbReference type="SAM" id="Phobius"/>
    </source>
</evidence>
<dbReference type="GO" id="GO:0016020">
    <property type="term" value="C:membrane"/>
    <property type="evidence" value="ECO:0007669"/>
    <property type="project" value="UniProtKB-SubCell"/>
</dbReference>
<evidence type="ECO:0000256" key="1">
    <source>
        <dbReference type="ARBA" id="ARBA00004141"/>
    </source>
</evidence>
<feature type="repeat" description="Solcar" evidence="5">
    <location>
        <begin position="63"/>
        <end position="134"/>
    </location>
</feature>
<name>A0A915D8P3_9BILA</name>
<sequence>MHSDESVWQATSLNVLSGGVGGMCSVFEGRISGMLFPLLGELPLTGMFFGGCAVMRISHEKFFGATPNFLGNFAIGGVAVLEQERSRIQGPMDVFRKLRKHGVRKIYRGTFATILRDFFGCGLYLAVYESIKWVLMDRNTTKMASSHHHR</sequence>
<proteinExistence type="inferred from homology"/>
<evidence type="ECO:0000256" key="3">
    <source>
        <dbReference type="ARBA" id="ARBA00022692"/>
    </source>
</evidence>
<comment type="subcellular location">
    <subcellularLocation>
        <location evidence="1">Membrane</location>
        <topology evidence="1">Multi-pass membrane protein</topology>
    </subcellularLocation>
</comment>
<organism evidence="8 9">
    <name type="scientific">Ditylenchus dipsaci</name>
    <dbReference type="NCBI Taxonomy" id="166011"/>
    <lineage>
        <taxon>Eukaryota</taxon>
        <taxon>Metazoa</taxon>
        <taxon>Ecdysozoa</taxon>
        <taxon>Nematoda</taxon>
        <taxon>Chromadorea</taxon>
        <taxon>Rhabditida</taxon>
        <taxon>Tylenchina</taxon>
        <taxon>Tylenchomorpha</taxon>
        <taxon>Sphaerularioidea</taxon>
        <taxon>Anguinidae</taxon>
        <taxon>Anguininae</taxon>
        <taxon>Ditylenchus</taxon>
    </lineage>
</organism>
<dbReference type="InterPro" id="IPR018108">
    <property type="entry name" value="MCP_transmembrane"/>
</dbReference>
<dbReference type="Pfam" id="PF00153">
    <property type="entry name" value="Mito_carr"/>
    <property type="match status" value="1"/>
</dbReference>
<keyword evidence="8" id="KW-1185">Reference proteome</keyword>
<dbReference type="WBParaSite" id="jg16722">
    <property type="protein sequence ID" value="jg16722"/>
    <property type="gene ID" value="jg16722"/>
</dbReference>
<keyword evidence="7" id="KW-1133">Transmembrane helix</keyword>
<dbReference type="SUPFAM" id="SSF103506">
    <property type="entry name" value="Mitochondrial carrier"/>
    <property type="match status" value="1"/>
</dbReference>
<evidence type="ECO:0000313" key="9">
    <source>
        <dbReference type="WBParaSite" id="jg16722"/>
    </source>
</evidence>
<accession>A0A915D8P3</accession>
<dbReference type="Proteomes" id="UP000887574">
    <property type="component" value="Unplaced"/>
</dbReference>
<evidence type="ECO:0000256" key="5">
    <source>
        <dbReference type="PROSITE-ProRule" id="PRU00282"/>
    </source>
</evidence>
<keyword evidence="3 5" id="KW-0812">Transmembrane</keyword>
<feature type="transmembrane region" description="Helical" evidence="7">
    <location>
        <begin position="106"/>
        <end position="127"/>
    </location>
</feature>
<evidence type="ECO:0000256" key="2">
    <source>
        <dbReference type="ARBA" id="ARBA00006375"/>
    </source>
</evidence>
<protein>
    <submittedName>
        <fullName evidence="9">Uncharacterized protein</fullName>
    </submittedName>
</protein>
<dbReference type="PROSITE" id="PS50920">
    <property type="entry name" value="SOLCAR"/>
    <property type="match status" value="1"/>
</dbReference>
<evidence type="ECO:0000313" key="8">
    <source>
        <dbReference type="Proteomes" id="UP000887574"/>
    </source>
</evidence>